<evidence type="ECO:0008006" key="5">
    <source>
        <dbReference type="Google" id="ProtNLM"/>
    </source>
</evidence>
<feature type="compositionally biased region" description="Basic and acidic residues" evidence="1">
    <location>
        <begin position="149"/>
        <end position="159"/>
    </location>
</feature>
<evidence type="ECO:0000256" key="1">
    <source>
        <dbReference type="SAM" id="MobiDB-lite"/>
    </source>
</evidence>
<sequence length="159" mass="16843">MNETTRATRNMYEVILRQLIVLVAVLAAGGSVVGYLVAGLPGVWGALMGAAIAALFTLGTVITMMRTADRPVHVMSAAMVGGWIVKMILLFAVLLIVRDRDFYSPGVFFVVLALAILGSLAIEFRAILTARIPTVEPTGGHGAQAPGERPTDPDDIRPA</sequence>
<feature type="transmembrane region" description="Helical" evidence="2">
    <location>
        <begin position="43"/>
        <end position="62"/>
    </location>
</feature>
<comment type="caution">
    <text evidence="3">The sequence shown here is derived from an EMBL/GenBank/DDBJ whole genome shotgun (WGS) entry which is preliminary data.</text>
</comment>
<dbReference type="RefSeq" id="WP_152196328.1">
    <property type="nucleotide sequence ID" value="NZ_VUKD01000005.1"/>
</dbReference>
<evidence type="ECO:0000313" key="3">
    <source>
        <dbReference type="EMBL" id="MPV38123.1"/>
    </source>
</evidence>
<accession>A0A6N7EM26</accession>
<name>A0A6N7EM26_9MICO</name>
<evidence type="ECO:0000313" key="4">
    <source>
        <dbReference type="Proteomes" id="UP000437709"/>
    </source>
</evidence>
<keyword evidence="4" id="KW-1185">Reference proteome</keyword>
<keyword evidence="2" id="KW-0812">Transmembrane</keyword>
<dbReference type="EMBL" id="WHPC01000064">
    <property type="protein sequence ID" value="MPV38123.1"/>
    <property type="molecule type" value="Genomic_DNA"/>
</dbReference>
<dbReference type="Proteomes" id="UP000437709">
    <property type="component" value="Unassembled WGS sequence"/>
</dbReference>
<evidence type="ECO:0000256" key="2">
    <source>
        <dbReference type="SAM" id="Phobius"/>
    </source>
</evidence>
<dbReference type="OrthoDB" id="5148809at2"/>
<gene>
    <name evidence="3" type="ORF">GB881_13900</name>
</gene>
<keyword evidence="2" id="KW-0472">Membrane</keyword>
<organism evidence="3 4">
    <name type="scientific">Georgenia subflava</name>
    <dbReference type="NCBI Taxonomy" id="1622177"/>
    <lineage>
        <taxon>Bacteria</taxon>
        <taxon>Bacillati</taxon>
        <taxon>Actinomycetota</taxon>
        <taxon>Actinomycetes</taxon>
        <taxon>Micrococcales</taxon>
        <taxon>Bogoriellaceae</taxon>
        <taxon>Georgenia</taxon>
    </lineage>
</organism>
<keyword evidence="2" id="KW-1133">Transmembrane helix</keyword>
<feature type="transmembrane region" description="Helical" evidence="2">
    <location>
        <begin position="102"/>
        <end position="122"/>
    </location>
</feature>
<feature type="region of interest" description="Disordered" evidence="1">
    <location>
        <begin position="138"/>
        <end position="159"/>
    </location>
</feature>
<protein>
    <recommendedName>
        <fullName evidence="5">ATP synthase subunit I</fullName>
    </recommendedName>
</protein>
<feature type="transmembrane region" description="Helical" evidence="2">
    <location>
        <begin position="74"/>
        <end position="96"/>
    </location>
</feature>
<reference evidence="3 4" key="1">
    <citation type="submission" date="2019-10" db="EMBL/GenBank/DDBJ databases">
        <title>Georgenia wutianyii sp. nov. and Georgenia yuyongxinii sp. nov. isolated from plateau pika (Ochotona curzoniae) in the Qinghai-Tibet plateau of China.</title>
        <authorList>
            <person name="Tian Z."/>
        </authorList>
    </citation>
    <scope>NUCLEOTIDE SEQUENCE [LARGE SCALE GENOMIC DNA]</scope>
    <source>
        <strain evidence="3 4">JCM 19765</strain>
    </source>
</reference>
<feature type="transmembrane region" description="Helical" evidence="2">
    <location>
        <begin position="19"/>
        <end position="37"/>
    </location>
</feature>
<dbReference type="AlphaFoldDB" id="A0A6N7EM26"/>
<proteinExistence type="predicted"/>